<sequence>MLLALAAPVLVAVPGPAVQALTVSDGSRAAASGLVVEVLSNRADLISAGDALVEVELRGVRADQVRVRVGGRDVTRSFAVRKDGRYLGLVRGLELGRNVVTATAGAVTGRAVIVNHPNGGPVFSGPQTRHYRCQETARDDRCNEAPTYTLLYKSSDPTTTDLQPYDEAAPPSDVATTTTDQGVEVPFVVRQESGFQDRDRYTILTLFQPGQPWRAWSPQQQWNHKLVVTHGGGCGASYGPGEPPLLDYSGTFDGVPTGVTPSYVTALGLGFAVLSTALDNTGHNCNVALNAESVMMAKERLVEQYGELRYTIGTGCSGGSIAQHTVANAYPGIYQGLVTTCSYPDVITAGAQFADYHLMRLYFEDPTRWAPGVVWLPTQMAQVEGHATIINSIVADEGLFKAALNAEHDCPGTVAPVAGDVTTRYDSEINPAGVRCSVLDLVVNLLGRRPRSVWTPQEKAVGHGFGGIPFANRGVLYGLNALKTGLITAAQFVDLNVKIGGLDVDSEPTEARIDGDPRSVARAYRTGLVNEANHLDEVAIINHGGPDPGIAHDYAHAFWTEDRMMADQGHTNNRVMWFGPTPLIGDLSWANEALVTMDRWLAAVEQDTSSAPLATKVVTDKPADITDRCLTRAELNTLCSTSELQVLQTRLSTPRQEAGGPATNDILSCRLRPLDPADFDFMLVPFTAAEWATLEGVFPDGVCDWTRRGFGQGPVTTWLRYDAARGGPAYGGRPLPAPPARSGAGLMASSWASMLAVGR</sequence>
<proteinExistence type="predicted"/>
<feature type="domain" description="DUF6351" evidence="2">
    <location>
        <begin position="36"/>
        <end position="712"/>
    </location>
</feature>
<evidence type="ECO:0000256" key="1">
    <source>
        <dbReference type="SAM" id="MobiDB-lite"/>
    </source>
</evidence>
<protein>
    <submittedName>
        <fullName evidence="3">Unannotated protein</fullName>
    </submittedName>
</protein>
<accession>A0A6J6R975</accession>
<dbReference type="EMBL" id="CAEZXR010000241">
    <property type="protein sequence ID" value="CAB4719609.1"/>
    <property type="molecule type" value="Genomic_DNA"/>
</dbReference>
<reference evidence="3" key="1">
    <citation type="submission" date="2020-05" db="EMBL/GenBank/DDBJ databases">
        <authorList>
            <person name="Chiriac C."/>
            <person name="Salcher M."/>
            <person name="Ghai R."/>
            <person name="Kavagutti S V."/>
        </authorList>
    </citation>
    <scope>NUCLEOTIDE SEQUENCE</scope>
</reference>
<gene>
    <name evidence="3" type="ORF">UFOPK2579_01888</name>
</gene>
<dbReference type="Pfam" id="PF19878">
    <property type="entry name" value="DUF6351"/>
    <property type="match status" value="1"/>
</dbReference>
<evidence type="ECO:0000313" key="3">
    <source>
        <dbReference type="EMBL" id="CAB4719609.1"/>
    </source>
</evidence>
<dbReference type="AlphaFoldDB" id="A0A6J6R975"/>
<feature type="region of interest" description="Disordered" evidence="1">
    <location>
        <begin position="153"/>
        <end position="178"/>
    </location>
</feature>
<evidence type="ECO:0000259" key="2">
    <source>
        <dbReference type="Pfam" id="PF19878"/>
    </source>
</evidence>
<dbReference type="InterPro" id="IPR045556">
    <property type="entry name" value="DUF6351"/>
</dbReference>
<name>A0A6J6R975_9ZZZZ</name>
<organism evidence="3">
    <name type="scientific">freshwater metagenome</name>
    <dbReference type="NCBI Taxonomy" id="449393"/>
    <lineage>
        <taxon>unclassified sequences</taxon>
        <taxon>metagenomes</taxon>
        <taxon>ecological metagenomes</taxon>
    </lineage>
</organism>